<dbReference type="SMART" id="SM00176">
    <property type="entry name" value="RAN"/>
    <property type="match status" value="1"/>
</dbReference>
<name>A0ABC9HDJ2_9POAL</name>
<dbReference type="NCBIfam" id="TIGR00231">
    <property type="entry name" value="small_GTP"/>
    <property type="match status" value="1"/>
</dbReference>
<dbReference type="SMART" id="SM00175">
    <property type="entry name" value="RAB"/>
    <property type="match status" value="1"/>
</dbReference>
<comment type="similarity">
    <text evidence="1">Belongs to the small GTPase superfamily. Rab family.</text>
</comment>
<dbReference type="SMART" id="SM00174">
    <property type="entry name" value="RHO"/>
    <property type="match status" value="1"/>
</dbReference>
<evidence type="ECO:0000313" key="6">
    <source>
        <dbReference type="Proteomes" id="UP001497457"/>
    </source>
</evidence>
<dbReference type="PROSITE" id="PS51419">
    <property type="entry name" value="RAB"/>
    <property type="match status" value="1"/>
</dbReference>
<evidence type="ECO:0000256" key="2">
    <source>
        <dbReference type="ARBA" id="ARBA00022741"/>
    </source>
</evidence>
<dbReference type="PROSITE" id="PS51421">
    <property type="entry name" value="RAS"/>
    <property type="match status" value="1"/>
</dbReference>
<organism evidence="5 6">
    <name type="scientific">Urochloa decumbens</name>
    <dbReference type="NCBI Taxonomy" id="240449"/>
    <lineage>
        <taxon>Eukaryota</taxon>
        <taxon>Viridiplantae</taxon>
        <taxon>Streptophyta</taxon>
        <taxon>Embryophyta</taxon>
        <taxon>Tracheophyta</taxon>
        <taxon>Spermatophyta</taxon>
        <taxon>Magnoliopsida</taxon>
        <taxon>Liliopsida</taxon>
        <taxon>Poales</taxon>
        <taxon>Poaceae</taxon>
        <taxon>PACMAD clade</taxon>
        <taxon>Panicoideae</taxon>
        <taxon>Panicodae</taxon>
        <taxon>Paniceae</taxon>
        <taxon>Melinidinae</taxon>
        <taxon>Urochloa</taxon>
    </lineage>
</organism>
<dbReference type="PRINTS" id="PR00449">
    <property type="entry name" value="RASTRNSFRMNG"/>
</dbReference>
<dbReference type="InterPro" id="IPR027417">
    <property type="entry name" value="P-loop_NTPase"/>
</dbReference>
<sequence>MDSSSSSSSSLSQQPEFDYLFKLLLIGDSGVGKSSLLLRFTADSFEDLSPTIGVDFKVKMVNIGGKKLKLAIWDTMVNIGGKKLKLAIWDTAGQERFRTLTSSYYRGAQGIIMVYDVTRRETFTNLSDIWAKEIDLYSTNQDCIKMLVGNKVDKESERAVTKKEGIEFAREYGCLFLECSAKTKVNVEQCFEELVLKILDTPSLLADASSGAKKNIFKQKPPEADAAASSCC</sequence>
<evidence type="ECO:0008006" key="7">
    <source>
        <dbReference type="Google" id="ProtNLM"/>
    </source>
</evidence>
<comment type="caution">
    <text evidence="5">The sequence shown here is derived from an EMBL/GenBank/DDBJ whole genome shotgun (WGS) entry which is preliminary data.</text>
</comment>
<dbReference type="Gene3D" id="3.40.50.300">
    <property type="entry name" value="P-loop containing nucleotide triphosphate hydrolases"/>
    <property type="match status" value="2"/>
</dbReference>
<comment type="subcellular location">
    <subcellularLocation>
        <location evidence="4">Endomembrane system</location>
        <topology evidence="4">Lipid-anchor</topology>
    </subcellularLocation>
</comment>
<proteinExistence type="inferred from homology"/>
<dbReference type="AlphaFoldDB" id="A0ABC9HDJ2"/>
<dbReference type="Proteomes" id="UP001497457">
    <property type="component" value="Unassembled WGS sequence"/>
</dbReference>
<dbReference type="Pfam" id="PF00071">
    <property type="entry name" value="Ras"/>
    <property type="match status" value="2"/>
</dbReference>
<dbReference type="PANTHER" id="PTHR47977">
    <property type="entry name" value="RAS-RELATED PROTEIN RAB"/>
    <property type="match status" value="1"/>
</dbReference>
<dbReference type="GO" id="GO:0005525">
    <property type="term" value="F:GTP binding"/>
    <property type="evidence" value="ECO:0007669"/>
    <property type="project" value="UniProtKB-KW"/>
</dbReference>
<dbReference type="InterPro" id="IPR005225">
    <property type="entry name" value="Small_GTP-bd"/>
</dbReference>
<dbReference type="InterPro" id="IPR001806">
    <property type="entry name" value="Small_GTPase"/>
</dbReference>
<evidence type="ECO:0000256" key="4">
    <source>
        <dbReference type="ARBA" id="ARBA00037868"/>
    </source>
</evidence>
<dbReference type="CDD" id="cd01863">
    <property type="entry name" value="Rab18"/>
    <property type="match status" value="1"/>
</dbReference>
<keyword evidence="3" id="KW-0342">GTP-binding</keyword>
<reference evidence="5 6" key="1">
    <citation type="submission" date="2024-10" db="EMBL/GenBank/DDBJ databases">
        <authorList>
            <person name="Ryan C."/>
        </authorList>
    </citation>
    <scope>NUCLEOTIDE SEQUENCE [LARGE SCALE GENOMIC DNA]</scope>
</reference>
<dbReference type="EMBL" id="CAXIPR030006694">
    <property type="protein sequence ID" value="CAM0152880.1"/>
    <property type="molecule type" value="Genomic_DNA"/>
</dbReference>
<gene>
    <name evidence="5" type="ORF">URODEC1_LOCUS125666</name>
</gene>
<keyword evidence="6" id="KW-1185">Reference proteome</keyword>
<dbReference type="FunFam" id="3.40.50.300:FF:001447">
    <property type="entry name" value="Ras-related protein Rab-1B"/>
    <property type="match status" value="2"/>
</dbReference>
<evidence type="ECO:0000256" key="1">
    <source>
        <dbReference type="ARBA" id="ARBA00006270"/>
    </source>
</evidence>
<accession>A0ABC9HDJ2</accession>
<dbReference type="SMART" id="SM00173">
    <property type="entry name" value="RAS"/>
    <property type="match status" value="1"/>
</dbReference>
<keyword evidence="2" id="KW-0547">Nucleotide-binding</keyword>
<dbReference type="InterPro" id="IPR050227">
    <property type="entry name" value="Rab"/>
</dbReference>
<evidence type="ECO:0000313" key="5">
    <source>
        <dbReference type="EMBL" id="CAM0152880.1"/>
    </source>
</evidence>
<dbReference type="PROSITE" id="PS51420">
    <property type="entry name" value="RHO"/>
    <property type="match status" value="1"/>
</dbReference>
<dbReference type="SUPFAM" id="SSF52540">
    <property type="entry name" value="P-loop containing nucleoside triphosphate hydrolases"/>
    <property type="match status" value="1"/>
</dbReference>
<dbReference type="GO" id="GO:0012505">
    <property type="term" value="C:endomembrane system"/>
    <property type="evidence" value="ECO:0007669"/>
    <property type="project" value="UniProtKB-SubCell"/>
</dbReference>
<protein>
    <recommendedName>
        <fullName evidence="7">Ras-related protein RABC1</fullName>
    </recommendedName>
</protein>
<evidence type="ECO:0000256" key="3">
    <source>
        <dbReference type="ARBA" id="ARBA00023134"/>
    </source>
</evidence>